<keyword evidence="2" id="KW-1185">Reference proteome</keyword>
<evidence type="ECO:0000313" key="1">
    <source>
        <dbReference type="EMBL" id="MFI6500336.1"/>
    </source>
</evidence>
<organism evidence="1 2">
    <name type="scientific">Nonomuraea typhae</name>
    <dbReference type="NCBI Taxonomy" id="2603600"/>
    <lineage>
        <taxon>Bacteria</taxon>
        <taxon>Bacillati</taxon>
        <taxon>Actinomycetota</taxon>
        <taxon>Actinomycetes</taxon>
        <taxon>Streptosporangiales</taxon>
        <taxon>Streptosporangiaceae</taxon>
        <taxon>Nonomuraea</taxon>
    </lineage>
</organism>
<reference evidence="1 2" key="1">
    <citation type="submission" date="2024-10" db="EMBL/GenBank/DDBJ databases">
        <title>The Natural Products Discovery Center: Release of the First 8490 Sequenced Strains for Exploring Actinobacteria Biosynthetic Diversity.</title>
        <authorList>
            <person name="Kalkreuter E."/>
            <person name="Kautsar S.A."/>
            <person name="Yang D."/>
            <person name="Bader C.D."/>
            <person name="Teijaro C.N."/>
            <person name="Fluegel L."/>
            <person name="Davis C.M."/>
            <person name="Simpson J.R."/>
            <person name="Lauterbach L."/>
            <person name="Steele A.D."/>
            <person name="Gui C."/>
            <person name="Meng S."/>
            <person name="Li G."/>
            <person name="Viehrig K."/>
            <person name="Ye F."/>
            <person name="Su P."/>
            <person name="Kiefer A.F."/>
            <person name="Nichols A."/>
            <person name="Cepeda A.J."/>
            <person name="Yan W."/>
            <person name="Fan B."/>
            <person name="Jiang Y."/>
            <person name="Adhikari A."/>
            <person name="Zheng C.-J."/>
            <person name="Schuster L."/>
            <person name="Cowan T.M."/>
            <person name="Smanski M.J."/>
            <person name="Chevrette M.G."/>
            <person name="De Carvalho L.P.S."/>
            <person name="Shen B."/>
        </authorList>
    </citation>
    <scope>NUCLEOTIDE SEQUENCE [LARGE SCALE GENOMIC DNA]</scope>
    <source>
        <strain evidence="1 2">NPDC050545</strain>
    </source>
</reference>
<dbReference type="EMBL" id="JBITGY010000006">
    <property type="protein sequence ID" value="MFI6500336.1"/>
    <property type="molecule type" value="Genomic_DNA"/>
</dbReference>
<name>A0ABW7YXA0_9ACTN</name>
<sequence length="252" mass="27152">MEVERLPPGLVVIMEFPEYPPPDVLVARLVRGPARGREPAQGAVSLLSPGQPPTEGYLRRLAQQVGMHSYDLFLVANLPVPNDALLFDEEAGHELPALVRGTLALPASGRQRLRECARSQLDLRRTMSPRRQRPYEQYPPGFGSLLVRMLALRNLDWPSAAKVMLLMSGVYVAAATIGAVGRGVRELDAELLTGFAAVLGVPAVLLESLTGIDPASTATAVPAEISDTAALLWDVRQLTAEQVRQVAQLAGP</sequence>
<proteinExistence type="predicted"/>
<protein>
    <submittedName>
        <fullName evidence="1">Uncharacterized protein</fullName>
    </submittedName>
</protein>
<gene>
    <name evidence="1" type="ORF">ACIBG2_23355</name>
</gene>
<dbReference type="RefSeq" id="WP_397084176.1">
    <property type="nucleotide sequence ID" value="NZ_JBITGY010000006.1"/>
</dbReference>
<dbReference type="Proteomes" id="UP001612741">
    <property type="component" value="Unassembled WGS sequence"/>
</dbReference>
<comment type="caution">
    <text evidence="1">The sequence shown here is derived from an EMBL/GenBank/DDBJ whole genome shotgun (WGS) entry which is preliminary data.</text>
</comment>
<evidence type="ECO:0000313" key="2">
    <source>
        <dbReference type="Proteomes" id="UP001612741"/>
    </source>
</evidence>
<accession>A0ABW7YXA0</accession>